<dbReference type="GO" id="GO:0005737">
    <property type="term" value="C:cytoplasm"/>
    <property type="evidence" value="ECO:0007669"/>
    <property type="project" value="UniProtKB-SubCell"/>
</dbReference>
<dbReference type="InterPro" id="IPR002661">
    <property type="entry name" value="Ribosome_recyc_fac"/>
</dbReference>
<dbReference type="PANTHER" id="PTHR20982:SF3">
    <property type="entry name" value="MITOCHONDRIAL RIBOSOME RECYCLING FACTOR PSEUDO 1"/>
    <property type="match status" value="1"/>
</dbReference>
<dbReference type="InterPro" id="IPR023584">
    <property type="entry name" value="Ribosome_recyc_fac_dom"/>
</dbReference>
<comment type="caution">
    <text evidence="9">The sequence shown here is derived from an EMBL/GenBank/DDBJ whole genome shotgun (WGS) entry which is preliminary data.</text>
</comment>
<dbReference type="FunFam" id="1.10.132.20:FF:000001">
    <property type="entry name" value="Ribosome-recycling factor"/>
    <property type="match status" value="1"/>
</dbReference>
<dbReference type="InterPro" id="IPR036191">
    <property type="entry name" value="RRF_sf"/>
</dbReference>
<dbReference type="AlphaFoldDB" id="B4DCQ4"/>
<evidence type="ECO:0000256" key="5">
    <source>
        <dbReference type="ARBA" id="ARBA00025050"/>
    </source>
</evidence>
<keyword evidence="4 6" id="KW-0648">Protein biosynthesis</keyword>
<dbReference type="InParanoid" id="B4DCQ4"/>
<dbReference type="Gene3D" id="3.30.1360.40">
    <property type="match status" value="1"/>
</dbReference>
<evidence type="ECO:0000256" key="6">
    <source>
        <dbReference type="HAMAP-Rule" id="MF_00040"/>
    </source>
</evidence>
<evidence type="ECO:0000256" key="2">
    <source>
        <dbReference type="ARBA" id="ARBA00005912"/>
    </source>
</evidence>
<dbReference type="FunFam" id="3.30.1360.40:FF:000001">
    <property type="entry name" value="Ribosome-recycling factor"/>
    <property type="match status" value="1"/>
</dbReference>
<dbReference type="FunCoup" id="B4DCQ4">
    <property type="interactions" value="564"/>
</dbReference>
<proteinExistence type="inferred from homology"/>
<dbReference type="Proteomes" id="UP000005824">
    <property type="component" value="Unassembled WGS sequence"/>
</dbReference>
<dbReference type="Pfam" id="PF01765">
    <property type="entry name" value="RRF"/>
    <property type="match status" value="1"/>
</dbReference>
<dbReference type="GO" id="GO:0043023">
    <property type="term" value="F:ribosomal large subunit binding"/>
    <property type="evidence" value="ECO:0007669"/>
    <property type="project" value="TreeGrafter"/>
</dbReference>
<keyword evidence="3 6" id="KW-0963">Cytoplasm</keyword>
<dbReference type="SUPFAM" id="SSF55194">
    <property type="entry name" value="Ribosome recycling factor, RRF"/>
    <property type="match status" value="1"/>
</dbReference>
<keyword evidence="7" id="KW-0175">Coiled coil</keyword>
<reference evidence="9 10" key="1">
    <citation type="journal article" date="2011" name="J. Bacteriol.">
        <title>Genome sequence of Chthoniobacter flavus Ellin428, an aerobic heterotrophic soil bacterium.</title>
        <authorList>
            <person name="Kant R."/>
            <person name="van Passel M.W."/>
            <person name="Palva A."/>
            <person name="Lucas S."/>
            <person name="Lapidus A."/>
            <person name="Glavina Del Rio T."/>
            <person name="Dalin E."/>
            <person name="Tice H."/>
            <person name="Bruce D."/>
            <person name="Goodwin L."/>
            <person name="Pitluck S."/>
            <person name="Larimer F.W."/>
            <person name="Land M.L."/>
            <person name="Hauser L."/>
            <person name="Sangwan P."/>
            <person name="de Vos W.M."/>
            <person name="Janssen P.H."/>
            <person name="Smidt H."/>
        </authorList>
    </citation>
    <scope>NUCLEOTIDE SEQUENCE [LARGE SCALE GENOMIC DNA]</scope>
    <source>
        <strain evidence="9 10">Ellin428</strain>
    </source>
</reference>
<name>B4DCQ4_9BACT</name>
<sequence length="186" mass="20796">MDPDETLLETEASMEKGFEYMQHEFAAVRTGKASPALVENIDVEAYGSQMKLKQLALITTPEPRLLVIQPFDGSTTKDIERAIKESKIGINPAVDGKIIRLPIPALSEERRKDLVKGIKQMAEEARVRIRSARRDGIDGLKKAQKDGKITEDDLESYEKEIQKLTDGFTKKIDDAVNAKEADILKV</sequence>
<dbReference type="RefSeq" id="WP_006984011.1">
    <property type="nucleotide sequence ID" value="NZ_ABVL01000057.1"/>
</dbReference>
<evidence type="ECO:0000256" key="1">
    <source>
        <dbReference type="ARBA" id="ARBA00004496"/>
    </source>
</evidence>
<accession>B4DCQ4</accession>
<protein>
    <recommendedName>
        <fullName evidence="6">Ribosome-recycling factor</fullName>
        <shortName evidence="6">RRF</shortName>
    </recommendedName>
    <alternativeName>
        <fullName evidence="6">Ribosome-releasing factor</fullName>
    </alternativeName>
</protein>
<dbReference type="CDD" id="cd00520">
    <property type="entry name" value="RRF"/>
    <property type="match status" value="1"/>
</dbReference>
<evidence type="ECO:0000259" key="8">
    <source>
        <dbReference type="Pfam" id="PF01765"/>
    </source>
</evidence>
<dbReference type="eggNOG" id="COG0233">
    <property type="taxonomic scope" value="Bacteria"/>
</dbReference>
<evidence type="ECO:0000256" key="4">
    <source>
        <dbReference type="ARBA" id="ARBA00022917"/>
    </source>
</evidence>
<feature type="domain" description="Ribosome recycling factor" evidence="8">
    <location>
        <begin position="22"/>
        <end position="184"/>
    </location>
</feature>
<dbReference type="Gene3D" id="1.10.132.20">
    <property type="entry name" value="Ribosome-recycling factor"/>
    <property type="match status" value="1"/>
</dbReference>
<keyword evidence="10" id="KW-1185">Reference proteome</keyword>
<evidence type="ECO:0000256" key="7">
    <source>
        <dbReference type="SAM" id="Coils"/>
    </source>
</evidence>
<comment type="subcellular location">
    <subcellularLocation>
        <location evidence="1 6">Cytoplasm</location>
    </subcellularLocation>
</comment>
<evidence type="ECO:0000256" key="3">
    <source>
        <dbReference type="ARBA" id="ARBA00022490"/>
    </source>
</evidence>
<dbReference type="PANTHER" id="PTHR20982">
    <property type="entry name" value="RIBOSOME RECYCLING FACTOR"/>
    <property type="match status" value="1"/>
</dbReference>
<dbReference type="EMBL" id="ABVL01000057">
    <property type="protein sequence ID" value="EDY15783.1"/>
    <property type="molecule type" value="Genomic_DNA"/>
</dbReference>
<organism evidence="9 10">
    <name type="scientific">Chthoniobacter flavus Ellin428</name>
    <dbReference type="NCBI Taxonomy" id="497964"/>
    <lineage>
        <taxon>Bacteria</taxon>
        <taxon>Pseudomonadati</taxon>
        <taxon>Verrucomicrobiota</taxon>
        <taxon>Spartobacteria</taxon>
        <taxon>Chthoniobacterales</taxon>
        <taxon>Chthoniobacteraceae</taxon>
        <taxon>Chthoniobacter</taxon>
    </lineage>
</organism>
<evidence type="ECO:0000313" key="10">
    <source>
        <dbReference type="Proteomes" id="UP000005824"/>
    </source>
</evidence>
<comment type="function">
    <text evidence="5 6">Responsible for the release of ribosomes from messenger RNA at the termination of protein biosynthesis. May increase the efficiency of translation by recycling ribosomes from one round of translation to another.</text>
</comment>
<dbReference type="NCBIfam" id="TIGR00496">
    <property type="entry name" value="frr"/>
    <property type="match status" value="1"/>
</dbReference>
<feature type="coiled-coil region" evidence="7">
    <location>
        <begin position="115"/>
        <end position="160"/>
    </location>
</feature>
<dbReference type="GO" id="GO:0006415">
    <property type="term" value="P:translational termination"/>
    <property type="evidence" value="ECO:0007669"/>
    <property type="project" value="UniProtKB-UniRule"/>
</dbReference>
<dbReference type="STRING" id="497964.CfE428DRAFT_6695"/>
<evidence type="ECO:0000313" key="9">
    <source>
        <dbReference type="EMBL" id="EDY15783.1"/>
    </source>
</evidence>
<comment type="similarity">
    <text evidence="2 6">Belongs to the RRF family.</text>
</comment>
<gene>
    <name evidence="6" type="primary">frr</name>
    <name evidence="9" type="ORF">CfE428DRAFT_6695</name>
</gene>
<dbReference type="HAMAP" id="MF_00040">
    <property type="entry name" value="RRF"/>
    <property type="match status" value="1"/>
</dbReference>